<dbReference type="EMBL" id="MHWD01000027">
    <property type="protein sequence ID" value="OHB02990.1"/>
    <property type="molecule type" value="Genomic_DNA"/>
</dbReference>
<accession>A0A1G2U262</accession>
<reference evidence="1 2" key="1">
    <citation type="journal article" date="2016" name="Nat. Commun.">
        <title>Thousands of microbial genomes shed light on interconnected biogeochemical processes in an aquifer system.</title>
        <authorList>
            <person name="Anantharaman K."/>
            <person name="Brown C.T."/>
            <person name="Hug L.A."/>
            <person name="Sharon I."/>
            <person name="Castelle C.J."/>
            <person name="Probst A.J."/>
            <person name="Thomas B.C."/>
            <person name="Singh A."/>
            <person name="Wilkins M.J."/>
            <person name="Karaoz U."/>
            <person name="Brodie E.L."/>
            <person name="Williams K.H."/>
            <person name="Hubbard S.S."/>
            <person name="Banfield J.F."/>
        </authorList>
    </citation>
    <scope>NUCLEOTIDE SEQUENCE [LARGE SCALE GENOMIC DNA]</scope>
</reference>
<dbReference type="AlphaFoldDB" id="A0A1G2U262"/>
<evidence type="ECO:0000313" key="1">
    <source>
        <dbReference type="EMBL" id="OHB02990.1"/>
    </source>
</evidence>
<evidence type="ECO:0000313" key="2">
    <source>
        <dbReference type="Proteomes" id="UP000179283"/>
    </source>
</evidence>
<protein>
    <submittedName>
        <fullName evidence="1">Uncharacterized protein</fullName>
    </submittedName>
</protein>
<name>A0A1G2U262_9BACT</name>
<organism evidence="1 2">
    <name type="scientific">Candidatus Zambryskibacteria bacterium RIFCSPLOWO2_01_FULL_43_17</name>
    <dbReference type="NCBI Taxonomy" id="1802760"/>
    <lineage>
        <taxon>Bacteria</taxon>
        <taxon>Candidatus Zambryskiibacteriota</taxon>
    </lineage>
</organism>
<gene>
    <name evidence="1" type="ORF">A2920_02875</name>
</gene>
<proteinExistence type="predicted"/>
<sequence length="176" mass="19455">MLQLPKPEVGLNASCHISAANSLLALVSGLAALRESNFDTTGVARTKFIKVMLDYYPWSQQPPYGTTKEVAAEDLYDNFRNPLSHALGLRTRGNFVINIGRVGVPSSQYLERISNSDTSPGIALTYRDVEFKGEGIKEKTLDVVNFYWGVRQMVSELTSDSQEVTKIENALETHGV</sequence>
<comment type="caution">
    <text evidence="1">The sequence shown here is derived from an EMBL/GenBank/DDBJ whole genome shotgun (WGS) entry which is preliminary data.</text>
</comment>
<dbReference type="Proteomes" id="UP000179283">
    <property type="component" value="Unassembled WGS sequence"/>
</dbReference>